<accession>A0ABV7A4D2</accession>
<organism evidence="2 3">
    <name type="scientific">Virgibacillus sediminis</name>
    <dbReference type="NCBI Taxonomy" id="202260"/>
    <lineage>
        <taxon>Bacteria</taxon>
        <taxon>Bacillati</taxon>
        <taxon>Bacillota</taxon>
        <taxon>Bacilli</taxon>
        <taxon>Bacillales</taxon>
        <taxon>Bacillaceae</taxon>
        <taxon>Virgibacillus</taxon>
    </lineage>
</organism>
<keyword evidence="1" id="KW-0812">Transmembrane</keyword>
<name>A0ABV7A4D2_9BACI</name>
<evidence type="ECO:0000313" key="3">
    <source>
        <dbReference type="Proteomes" id="UP001595387"/>
    </source>
</evidence>
<keyword evidence="1" id="KW-0472">Membrane</keyword>
<evidence type="ECO:0000256" key="1">
    <source>
        <dbReference type="SAM" id="Phobius"/>
    </source>
</evidence>
<comment type="caution">
    <text evidence="2">The sequence shown here is derived from an EMBL/GenBank/DDBJ whole genome shotgun (WGS) entry which is preliminary data.</text>
</comment>
<dbReference type="Proteomes" id="UP001595387">
    <property type="component" value="Unassembled WGS sequence"/>
</dbReference>
<keyword evidence="3" id="KW-1185">Reference proteome</keyword>
<dbReference type="EMBL" id="JBHRRZ010000010">
    <property type="protein sequence ID" value="MFC2947803.1"/>
    <property type="molecule type" value="Genomic_DNA"/>
</dbReference>
<dbReference type="RefSeq" id="WP_390304082.1">
    <property type="nucleotide sequence ID" value="NZ_JBHRRZ010000010.1"/>
</dbReference>
<feature type="transmembrane region" description="Helical" evidence="1">
    <location>
        <begin position="33"/>
        <end position="50"/>
    </location>
</feature>
<feature type="transmembrane region" description="Helical" evidence="1">
    <location>
        <begin position="7"/>
        <end position="27"/>
    </location>
</feature>
<proteinExistence type="predicted"/>
<evidence type="ECO:0000313" key="2">
    <source>
        <dbReference type="EMBL" id="MFC2947803.1"/>
    </source>
</evidence>
<keyword evidence="1" id="KW-1133">Transmembrane helix</keyword>
<protein>
    <submittedName>
        <fullName evidence="2">Uncharacterized protein</fullName>
    </submittedName>
</protein>
<sequence length="59" mass="6567">MKRYLTAILIAISALIIIIGISIDLYWSGIASWGIALICLVFAAYYTKYIPNDKKKGKS</sequence>
<reference evidence="3" key="1">
    <citation type="journal article" date="2019" name="Int. J. Syst. Evol. Microbiol.">
        <title>The Global Catalogue of Microorganisms (GCM) 10K type strain sequencing project: providing services to taxonomists for standard genome sequencing and annotation.</title>
        <authorList>
            <consortium name="The Broad Institute Genomics Platform"/>
            <consortium name="The Broad Institute Genome Sequencing Center for Infectious Disease"/>
            <person name="Wu L."/>
            <person name="Ma J."/>
        </authorList>
    </citation>
    <scope>NUCLEOTIDE SEQUENCE [LARGE SCALE GENOMIC DNA]</scope>
    <source>
        <strain evidence="3">KCTC 13193</strain>
    </source>
</reference>
<gene>
    <name evidence="2" type="ORF">ACFODW_05550</name>
</gene>